<proteinExistence type="predicted"/>
<accession>X1BCX0</accession>
<comment type="caution">
    <text evidence="1">The sequence shown here is derived from an EMBL/GenBank/DDBJ whole genome shotgun (WGS) entry which is preliminary data.</text>
</comment>
<dbReference type="EMBL" id="BART01027500">
    <property type="protein sequence ID" value="GAG93814.1"/>
    <property type="molecule type" value="Genomic_DNA"/>
</dbReference>
<name>X1BCX0_9ZZZZ</name>
<dbReference type="InterPro" id="IPR027417">
    <property type="entry name" value="P-loop_NTPase"/>
</dbReference>
<feature type="non-terminal residue" evidence="1">
    <location>
        <position position="144"/>
    </location>
</feature>
<organism evidence="1">
    <name type="scientific">marine sediment metagenome</name>
    <dbReference type="NCBI Taxonomy" id="412755"/>
    <lineage>
        <taxon>unclassified sequences</taxon>
        <taxon>metagenomes</taxon>
        <taxon>ecological metagenomes</taxon>
    </lineage>
</organism>
<gene>
    <name evidence="1" type="ORF">S01H4_48741</name>
</gene>
<sequence length="144" mass="16259">MEDEDRNGKGVEDIKTTLEKIEKFLNKLYGAVATYGLPGSGKTLTNVWMLSLRAALGLEIWTNQMGIDGFPVHIVKSDKDLNHALEDNRDGLLYLDELQDEIMDSRNPMGNRNTTRFLALARKHGKIGVGATQFKHMADKRFHE</sequence>
<protein>
    <submittedName>
        <fullName evidence="1">Uncharacterized protein</fullName>
    </submittedName>
</protein>
<reference evidence="1" key="1">
    <citation type="journal article" date="2014" name="Front. Microbiol.">
        <title>High frequency of phylogenetically diverse reductive dehalogenase-homologous genes in deep subseafloor sedimentary metagenomes.</title>
        <authorList>
            <person name="Kawai M."/>
            <person name="Futagami T."/>
            <person name="Toyoda A."/>
            <person name="Takaki Y."/>
            <person name="Nishi S."/>
            <person name="Hori S."/>
            <person name="Arai W."/>
            <person name="Tsubouchi T."/>
            <person name="Morono Y."/>
            <person name="Uchiyama I."/>
            <person name="Ito T."/>
            <person name="Fujiyama A."/>
            <person name="Inagaki F."/>
            <person name="Takami H."/>
        </authorList>
    </citation>
    <scope>NUCLEOTIDE SEQUENCE</scope>
    <source>
        <strain evidence="1">Expedition CK06-06</strain>
    </source>
</reference>
<dbReference type="Gene3D" id="3.40.50.300">
    <property type="entry name" value="P-loop containing nucleotide triphosphate hydrolases"/>
    <property type="match status" value="1"/>
</dbReference>
<evidence type="ECO:0000313" key="1">
    <source>
        <dbReference type="EMBL" id="GAG93814.1"/>
    </source>
</evidence>
<dbReference type="AlphaFoldDB" id="X1BCX0"/>